<name>A0A0G2IBA3_9PEZI</name>
<gene>
    <name evidence="3" type="ORF">UCDDA912_g02995</name>
</gene>
<dbReference type="STRING" id="1214573.A0A0G2IBA3"/>
<sequence>MSLIMSIQFPRRRWAESGDWDSVRSLITKMYKVEGRPLKEVMRIMETEHQFLATNYVNSCPYLTQQFQDGTLPSAEEAMQTEYRIPTTILPPQQDNDSSYWASAGQSHGDGSYPPSLSQSVQLAEQALTSDSLHIIRDRFLEASEAITRRDAARLFNILNPAYDAISNVAATEATQLLAVIVDLFELLYRRTDHQDMLRQLLHYVFALIPDAVRQDQFLSCNSQVLNLLGRSGYDSPFGVPLDMAGSAGSGPTASRLDNDYYEQPSGAGLAFDSKFRGNLRHPY</sequence>
<dbReference type="AlphaFoldDB" id="A0A0G2IBA3"/>
<feature type="region of interest" description="Disordered" evidence="1">
    <location>
        <begin position="88"/>
        <end position="117"/>
    </location>
</feature>
<accession>A0A0G2IBA3</accession>
<proteinExistence type="predicted"/>
<dbReference type="OrthoDB" id="4115389at2759"/>
<protein>
    <recommendedName>
        <fullName evidence="2">Clr5 domain-containing protein</fullName>
    </recommendedName>
</protein>
<comment type="caution">
    <text evidence="3">The sequence shown here is derived from an EMBL/GenBank/DDBJ whole genome shotgun (WGS) entry which is preliminary data.</text>
</comment>
<evidence type="ECO:0000259" key="2">
    <source>
        <dbReference type="Pfam" id="PF14420"/>
    </source>
</evidence>
<dbReference type="Proteomes" id="UP000034680">
    <property type="component" value="Unassembled WGS sequence"/>
</dbReference>
<feature type="domain" description="Clr5" evidence="2">
    <location>
        <begin position="19"/>
        <end position="54"/>
    </location>
</feature>
<dbReference type="Pfam" id="PF14420">
    <property type="entry name" value="Clr5"/>
    <property type="match status" value="1"/>
</dbReference>
<reference evidence="3 4" key="1">
    <citation type="submission" date="2015-05" db="EMBL/GenBank/DDBJ databases">
        <title>Distinctive expansion of gene families associated with plant cell wall degradation and secondary metabolism in the genomes of grapevine trunk pathogens.</title>
        <authorList>
            <person name="Lawrence D.P."/>
            <person name="Travadon R."/>
            <person name="Rolshausen P.E."/>
            <person name="Baumgartner K."/>
        </authorList>
    </citation>
    <scope>NUCLEOTIDE SEQUENCE [LARGE SCALE GENOMIC DNA]</scope>
    <source>
        <strain evidence="3">DA912</strain>
    </source>
</reference>
<dbReference type="EMBL" id="LCUC01000100">
    <property type="protein sequence ID" value="KKY36990.1"/>
    <property type="molecule type" value="Genomic_DNA"/>
</dbReference>
<dbReference type="InterPro" id="IPR025676">
    <property type="entry name" value="Clr5_dom"/>
</dbReference>
<evidence type="ECO:0000313" key="3">
    <source>
        <dbReference type="EMBL" id="KKY36990.1"/>
    </source>
</evidence>
<evidence type="ECO:0000256" key="1">
    <source>
        <dbReference type="SAM" id="MobiDB-lite"/>
    </source>
</evidence>
<organism evidence="3 4">
    <name type="scientific">Diaporthe ampelina</name>
    <dbReference type="NCBI Taxonomy" id="1214573"/>
    <lineage>
        <taxon>Eukaryota</taxon>
        <taxon>Fungi</taxon>
        <taxon>Dikarya</taxon>
        <taxon>Ascomycota</taxon>
        <taxon>Pezizomycotina</taxon>
        <taxon>Sordariomycetes</taxon>
        <taxon>Sordariomycetidae</taxon>
        <taxon>Diaporthales</taxon>
        <taxon>Diaporthaceae</taxon>
        <taxon>Diaporthe</taxon>
    </lineage>
</organism>
<feature type="compositionally biased region" description="Polar residues" evidence="1">
    <location>
        <begin position="90"/>
        <end position="106"/>
    </location>
</feature>
<evidence type="ECO:0000313" key="4">
    <source>
        <dbReference type="Proteomes" id="UP000034680"/>
    </source>
</evidence>
<keyword evidence="4" id="KW-1185">Reference proteome</keyword>
<reference evidence="3 4" key="2">
    <citation type="submission" date="2015-05" db="EMBL/GenBank/DDBJ databases">
        <authorList>
            <person name="Morales-Cruz A."/>
            <person name="Amrine K.C."/>
            <person name="Cantu D."/>
        </authorList>
    </citation>
    <scope>NUCLEOTIDE SEQUENCE [LARGE SCALE GENOMIC DNA]</scope>
    <source>
        <strain evidence="3">DA912</strain>
    </source>
</reference>